<sequence>MFSARNFLHLLLLCTVSVISFFLGARQQTSITNTISIIKEGKDNIKSKERIRNNSKYRSTYHVPKLIGGYKNYNETLTSHIRKKRQSFHRIAPDCFCPKGRSNYIFYTDCPEGKNHTNLGAGIKDRMNILRHLMWYADELCAKIVLACTPKIWLSEAHGCFVPSNALWTDYFTPMRNVSGFVSKADIILSTDEVAKTQFDDTDIIVSDHGPSVYEYEIARKRSKNKSKPFVWVFDKNFWSTDLYTPRFTWPKQNLNHRTYTEDCSMVDFDTSEELLLIGQMLLDSLGLEKSEDYATLHLRRKDWDKCDTSPSVVVDYLKCSLQGQHIKNLIVMTNGGDGYFNHLRKEFQIAFPKLRIVPLDRKIGSESFLEELDTEGLLKSHTMEQFKEDNCFKFSAEKVLMEFASFHLERGHNHCQKCDRGGSFSYGAMI</sequence>
<organism evidence="2 3">
    <name type="scientific">Chaetoceros tenuissimus</name>
    <dbReference type="NCBI Taxonomy" id="426638"/>
    <lineage>
        <taxon>Eukaryota</taxon>
        <taxon>Sar</taxon>
        <taxon>Stramenopiles</taxon>
        <taxon>Ochrophyta</taxon>
        <taxon>Bacillariophyta</taxon>
        <taxon>Coscinodiscophyceae</taxon>
        <taxon>Chaetocerotophycidae</taxon>
        <taxon>Chaetocerotales</taxon>
        <taxon>Chaetocerotaceae</taxon>
        <taxon>Chaetoceros</taxon>
    </lineage>
</organism>
<name>A0AAD3CYL6_9STRA</name>
<accession>A0AAD3CYL6</accession>
<keyword evidence="1" id="KW-0732">Signal</keyword>
<evidence type="ECO:0000313" key="2">
    <source>
        <dbReference type="EMBL" id="GFH54354.1"/>
    </source>
</evidence>
<gene>
    <name evidence="2" type="ORF">CTEN210_10830</name>
</gene>
<dbReference type="EMBL" id="BLLK01000047">
    <property type="protein sequence ID" value="GFH54354.1"/>
    <property type="molecule type" value="Genomic_DNA"/>
</dbReference>
<feature type="chain" id="PRO_5042006038" description="O-fucosyltransferase family protein" evidence="1">
    <location>
        <begin position="25"/>
        <end position="431"/>
    </location>
</feature>
<reference evidence="2 3" key="1">
    <citation type="journal article" date="2021" name="Sci. Rep.">
        <title>The genome of the diatom Chaetoceros tenuissimus carries an ancient integrated fragment of an extant virus.</title>
        <authorList>
            <person name="Hongo Y."/>
            <person name="Kimura K."/>
            <person name="Takaki Y."/>
            <person name="Yoshida Y."/>
            <person name="Baba S."/>
            <person name="Kobayashi G."/>
            <person name="Nagasaki K."/>
            <person name="Hano T."/>
            <person name="Tomaru Y."/>
        </authorList>
    </citation>
    <scope>NUCLEOTIDE SEQUENCE [LARGE SCALE GENOMIC DNA]</scope>
    <source>
        <strain evidence="2 3">NIES-3715</strain>
    </source>
</reference>
<comment type="caution">
    <text evidence="2">The sequence shown here is derived from an EMBL/GenBank/DDBJ whole genome shotgun (WGS) entry which is preliminary data.</text>
</comment>
<dbReference type="AlphaFoldDB" id="A0AAD3CYL6"/>
<keyword evidence="3" id="KW-1185">Reference proteome</keyword>
<proteinExistence type="predicted"/>
<protein>
    <recommendedName>
        <fullName evidence="4">O-fucosyltransferase family protein</fullName>
    </recommendedName>
</protein>
<evidence type="ECO:0000256" key="1">
    <source>
        <dbReference type="SAM" id="SignalP"/>
    </source>
</evidence>
<dbReference type="Proteomes" id="UP001054902">
    <property type="component" value="Unassembled WGS sequence"/>
</dbReference>
<evidence type="ECO:0000313" key="3">
    <source>
        <dbReference type="Proteomes" id="UP001054902"/>
    </source>
</evidence>
<feature type="signal peptide" evidence="1">
    <location>
        <begin position="1"/>
        <end position="24"/>
    </location>
</feature>
<evidence type="ECO:0008006" key="4">
    <source>
        <dbReference type="Google" id="ProtNLM"/>
    </source>
</evidence>